<keyword evidence="5" id="KW-1185">Reference proteome</keyword>
<dbReference type="PROSITE" id="PS00092">
    <property type="entry name" value="N6_MTASE"/>
    <property type="match status" value="1"/>
</dbReference>
<dbReference type="SUPFAM" id="SSF53335">
    <property type="entry name" value="S-adenosyl-L-methionine-dependent methyltransferases"/>
    <property type="match status" value="1"/>
</dbReference>
<evidence type="ECO:0000256" key="1">
    <source>
        <dbReference type="ARBA" id="ARBA00022747"/>
    </source>
</evidence>
<feature type="domain" description="DNA methylase adenine-specific" evidence="3">
    <location>
        <begin position="158"/>
        <end position="322"/>
    </location>
</feature>
<evidence type="ECO:0000259" key="3">
    <source>
        <dbReference type="Pfam" id="PF02384"/>
    </source>
</evidence>
<dbReference type="EMBL" id="CP063196">
    <property type="protein sequence ID" value="UOE18602.1"/>
    <property type="molecule type" value="Genomic_DNA"/>
</dbReference>
<reference evidence="4" key="1">
    <citation type="submission" date="2020-10" db="EMBL/GenBank/DDBJ databases">
        <title>De novo genome project of the cellulose decomposer Thermobifida halotolerans type strain.</title>
        <authorList>
            <person name="Nagy I."/>
            <person name="Horvath B."/>
            <person name="Kukolya J."/>
            <person name="Nagy I."/>
            <person name="Orsini M."/>
        </authorList>
    </citation>
    <scope>NUCLEOTIDE SEQUENCE</scope>
    <source>
        <strain evidence="4">DSM 44931</strain>
    </source>
</reference>
<dbReference type="PANTHER" id="PTHR42998:SF1">
    <property type="entry name" value="TYPE I RESTRICTION ENZYME HINDI METHYLASE SUBUNIT"/>
    <property type="match status" value="1"/>
</dbReference>
<dbReference type="GO" id="GO:0008170">
    <property type="term" value="F:N-methyltransferase activity"/>
    <property type="evidence" value="ECO:0007669"/>
    <property type="project" value="InterPro"/>
</dbReference>
<dbReference type="RefSeq" id="WP_068688042.1">
    <property type="nucleotide sequence ID" value="NZ_CP063196.1"/>
</dbReference>
<dbReference type="GO" id="GO:0003677">
    <property type="term" value="F:DNA binding"/>
    <property type="evidence" value="ECO:0007669"/>
    <property type="project" value="InterPro"/>
</dbReference>
<evidence type="ECO:0000313" key="5">
    <source>
        <dbReference type="Proteomes" id="UP000265719"/>
    </source>
</evidence>
<proteinExistence type="predicted"/>
<keyword evidence="4" id="KW-0489">Methyltransferase</keyword>
<protein>
    <submittedName>
        <fullName evidence="4">N-6 DNA methylase</fullName>
    </submittedName>
</protein>
<accession>A0AA97M340</accession>
<dbReference type="PRINTS" id="PR00507">
    <property type="entry name" value="N12N6MTFRASE"/>
</dbReference>
<keyword evidence="4" id="KW-0808">Transferase</keyword>
<organism evidence="4 5">
    <name type="scientific">Thermobifida halotolerans</name>
    <dbReference type="NCBI Taxonomy" id="483545"/>
    <lineage>
        <taxon>Bacteria</taxon>
        <taxon>Bacillati</taxon>
        <taxon>Actinomycetota</taxon>
        <taxon>Actinomycetes</taxon>
        <taxon>Streptosporangiales</taxon>
        <taxon>Nocardiopsidaceae</taxon>
        <taxon>Thermobifida</taxon>
    </lineage>
</organism>
<dbReference type="InterPro" id="IPR002052">
    <property type="entry name" value="DNA_methylase_N6_adenine_CS"/>
</dbReference>
<dbReference type="InterPro" id="IPR029063">
    <property type="entry name" value="SAM-dependent_MTases_sf"/>
</dbReference>
<dbReference type="Proteomes" id="UP000265719">
    <property type="component" value="Chromosome"/>
</dbReference>
<dbReference type="REBASE" id="613383">
    <property type="entry name" value="M.Tha44931ORF17525P"/>
</dbReference>
<evidence type="ECO:0000313" key="4">
    <source>
        <dbReference type="EMBL" id="UOE18602.1"/>
    </source>
</evidence>
<dbReference type="InterPro" id="IPR003356">
    <property type="entry name" value="DNA_methylase_A-5"/>
</dbReference>
<gene>
    <name evidence="4" type="ORF">NI17_017525</name>
</gene>
<sequence length="416" mass="44438">MSPGHGDLPEAVVSATDIARLTGVRRPAVSNWRRRHADFPRPVAGMAANPLFSLADVEAWCDRHGRPFHASPADRLWQCARAVVEGVRTAEFLAHAGMRLLHRPADALPAPDPGWEPLLAEVEQAGQAGERGGRLYAALCDRHAASHTRRAGTASGGLADLMAELGGAGPAARVLDPACGTGALLLAAAARGTRALLAQERDPALGHIALARLLLDGRDARLAVGDTLRDDGFAAETADVVLCDPPFRDRHWGHDELAGDARWRCGLPPRGEPELAWVQHCLARTRPGGRVVVHMPAAAAHRRTGRRVRADLLRWGALRAVVEPHADGDSGAHLWLLRRPDPGDRPTHLLSVCGTTDREEITAAWTAFDTGRLGALGAHAVAVPVVDLLDERVDLNPAAHRGRDAQQPPGPRGAHR</sequence>
<keyword evidence="1" id="KW-0680">Restriction system</keyword>
<dbReference type="KEGG" id="thao:NI17_017525"/>
<dbReference type="AlphaFoldDB" id="A0AA97M340"/>
<dbReference type="CDD" id="cd02440">
    <property type="entry name" value="AdoMet_MTases"/>
    <property type="match status" value="1"/>
</dbReference>
<feature type="region of interest" description="Disordered" evidence="2">
    <location>
        <begin position="397"/>
        <end position="416"/>
    </location>
</feature>
<evidence type="ECO:0000256" key="2">
    <source>
        <dbReference type="SAM" id="MobiDB-lite"/>
    </source>
</evidence>
<name>A0AA97M340_9ACTN</name>
<dbReference type="Pfam" id="PF02384">
    <property type="entry name" value="N6_Mtase"/>
    <property type="match status" value="1"/>
</dbReference>
<dbReference type="GO" id="GO:0009307">
    <property type="term" value="P:DNA restriction-modification system"/>
    <property type="evidence" value="ECO:0007669"/>
    <property type="project" value="UniProtKB-KW"/>
</dbReference>
<dbReference type="PANTHER" id="PTHR42998">
    <property type="entry name" value="TYPE I RESTRICTION ENZYME HINDVIIP M PROTEIN-RELATED"/>
    <property type="match status" value="1"/>
</dbReference>
<dbReference type="InterPro" id="IPR052916">
    <property type="entry name" value="Type-I_RE_MTase_Subunit"/>
</dbReference>
<dbReference type="GO" id="GO:0032259">
    <property type="term" value="P:methylation"/>
    <property type="evidence" value="ECO:0007669"/>
    <property type="project" value="UniProtKB-KW"/>
</dbReference>
<dbReference type="Gene3D" id="3.40.50.150">
    <property type="entry name" value="Vaccinia Virus protein VP39"/>
    <property type="match status" value="1"/>
</dbReference>